<reference evidence="3" key="1">
    <citation type="submission" date="2022-11" db="UniProtKB">
        <authorList>
            <consortium name="WormBaseParasite"/>
        </authorList>
    </citation>
    <scope>IDENTIFICATION</scope>
</reference>
<sequence length="80" mass="8268">RSGGYCSSGYVCTADNACCRCLIGASAGSCTNGICPAGYLCSANNYCCPYDIAPQQRCIYGQCPTGYSCGAGQFCYPLLS</sequence>
<dbReference type="WBParaSite" id="PgR006_g209_t01">
    <property type="protein sequence ID" value="PgR006_g209_t01"/>
    <property type="gene ID" value="PgR006_g209"/>
</dbReference>
<evidence type="ECO:0000313" key="3">
    <source>
        <dbReference type="WBParaSite" id="PgR006_g209_t01"/>
    </source>
</evidence>
<keyword evidence="2" id="KW-1185">Reference proteome</keyword>
<dbReference type="Proteomes" id="UP000887569">
    <property type="component" value="Unplaced"/>
</dbReference>
<protein>
    <submittedName>
        <fullName evidence="3">CC domain-containing protein</fullName>
    </submittedName>
</protein>
<proteinExistence type="predicted"/>
<dbReference type="InterPro" id="IPR007026">
    <property type="entry name" value="CC_domain"/>
</dbReference>
<feature type="domain" description="CC" evidence="1">
    <location>
        <begin position="26"/>
        <end position="49"/>
    </location>
</feature>
<evidence type="ECO:0000313" key="2">
    <source>
        <dbReference type="Proteomes" id="UP000887569"/>
    </source>
</evidence>
<name>A0A915AIS3_PARUN</name>
<dbReference type="Pfam" id="PF04942">
    <property type="entry name" value="CC"/>
    <property type="match status" value="1"/>
</dbReference>
<evidence type="ECO:0000259" key="1">
    <source>
        <dbReference type="Pfam" id="PF04942"/>
    </source>
</evidence>
<organism evidence="2 3">
    <name type="scientific">Parascaris univalens</name>
    <name type="common">Nematode worm</name>
    <dbReference type="NCBI Taxonomy" id="6257"/>
    <lineage>
        <taxon>Eukaryota</taxon>
        <taxon>Metazoa</taxon>
        <taxon>Ecdysozoa</taxon>
        <taxon>Nematoda</taxon>
        <taxon>Chromadorea</taxon>
        <taxon>Rhabditida</taxon>
        <taxon>Spirurina</taxon>
        <taxon>Ascaridomorpha</taxon>
        <taxon>Ascaridoidea</taxon>
        <taxon>Ascarididae</taxon>
        <taxon>Parascaris</taxon>
    </lineage>
</organism>
<accession>A0A915AIS3</accession>
<dbReference type="AlphaFoldDB" id="A0A915AIS3"/>